<keyword evidence="2" id="KW-0067">ATP-binding</keyword>
<protein>
    <recommendedName>
        <fullName evidence="3">Protein kinase domain-containing protein</fullName>
    </recommendedName>
</protein>
<accession>R7V056</accession>
<evidence type="ECO:0000256" key="1">
    <source>
        <dbReference type="ARBA" id="ARBA00022741"/>
    </source>
</evidence>
<reference evidence="6" key="1">
    <citation type="submission" date="2012-12" db="EMBL/GenBank/DDBJ databases">
        <authorList>
            <person name="Hellsten U."/>
            <person name="Grimwood J."/>
            <person name="Chapman J.A."/>
            <person name="Shapiro H."/>
            <person name="Aerts A."/>
            <person name="Otillar R.P."/>
            <person name="Terry A.Y."/>
            <person name="Boore J.L."/>
            <person name="Simakov O."/>
            <person name="Marletaz F."/>
            <person name="Cho S.-J."/>
            <person name="Edsinger-Gonzales E."/>
            <person name="Havlak P."/>
            <person name="Kuo D.-H."/>
            <person name="Larsson T."/>
            <person name="Lv J."/>
            <person name="Arendt D."/>
            <person name="Savage R."/>
            <person name="Osoegawa K."/>
            <person name="de Jong P."/>
            <person name="Lindberg D.R."/>
            <person name="Seaver E.C."/>
            <person name="Weisblat D.A."/>
            <person name="Putnam N.H."/>
            <person name="Grigoriev I.V."/>
            <person name="Rokhsar D.S."/>
        </authorList>
    </citation>
    <scope>NUCLEOTIDE SEQUENCE</scope>
    <source>
        <strain evidence="6">I ESC-2004</strain>
    </source>
</reference>
<dbReference type="Pfam" id="PF00069">
    <property type="entry name" value="Pkinase"/>
    <property type="match status" value="1"/>
</dbReference>
<dbReference type="PROSITE" id="PS50011">
    <property type="entry name" value="PROTEIN_KINASE_DOM"/>
    <property type="match status" value="1"/>
</dbReference>
<dbReference type="GO" id="GO:0004672">
    <property type="term" value="F:protein kinase activity"/>
    <property type="evidence" value="ECO:0007669"/>
    <property type="project" value="InterPro"/>
</dbReference>
<dbReference type="EMBL" id="AMQN01005584">
    <property type="status" value="NOT_ANNOTATED_CDS"/>
    <property type="molecule type" value="Genomic_DNA"/>
</dbReference>
<evidence type="ECO:0000256" key="2">
    <source>
        <dbReference type="ARBA" id="ARBA00022840"/>
    </source>
</evidence>
<proteinExistence type="predicted"/>
<name>R7V056_CAPTE</name>
<evidence type="ECO:0000259" key="3">
    <source>
        <dbReference type="PROSITE" id="PS50011"/>
    </source>
</evidence>
<dbReference type="SUPFAM" id="SSF56112">
    <property type="entry name" value="Protein kinase-like (PK-like)"/>
    <property type="match status" value="1"/>
</dbReference>
<reference evidence="5" key="3">
    <citation type="submission" date="2015-06" db="UniProtKB">
        <authorList>
            <consortium name="EnsemblMetazoa"/>
        </authorList>
    </citation>
    <scope>IDENTIFICATION</scope>
</reference>
<dbReference type="STRING" id="283909.R7V056"/>
<dbReference type="InterPro" id="IPR011009">
    <property type="entry name" value="Kinase-like_dom_sf"/>
</dbReference>
<dbReference type="PROSITE" id="PS00108">
    <property type="entry name" value="PROTEIN_KINASE_ST"/>
    <property type="match status" value="1"/>
</dbReference>
<dbReference type="PANTHER" id="PTHR47989">
    <property type="entry name" value="OS01G0750732 PROTEIN"/>
    <property type="match status" value="1"/>
</dbReference>
<evidence type="ECO:0000313" key="5">
    <source>
        <dbReference type="EnsemblMetazoa" id="CapteP102937"/>
    </source>
</evidence>
<reference evidence="4 6" key="2">
    <citation type="journal article" date="2013" name="Nature">
        <title>Insights into bilaterian evolution from three spiralian genomes.</title>
        <authorList>
            <person name="Simakov O."/>
            <person name="Marletaz F."/>
            <person name="Cho S.J."/>
            <person name="Edsinger-Gonzales E."/>
            <person name="Havlak P."/>
            <person name="Hellsten U."/>
            <person name="Kuo D.H."/>
            <person name="Larsson T."/>
            <person name="Lv J."/>
            <person name="Arendt D."/>
            <person name="Savage R."/>
            <person name="Osoegawa K."/>
            <person name="de Jong P."/>
            <person name="Grimwood J."/>
            <person name="Chapman J.A."/>
            <person name="Shapiro H."/>
            <person name="Aerts A."/>
            <person name="Otillar R.P."/>
            <person name="Terry A.Y."/>
            <person name="Boore J.L."/>
            <person name="Grigoriev I.V."/>
            <person name="Lindberg D.R."/>
            <person name="Seaver E.C."/>
            <person name="Weisblat D.A."/>
            <person name="Putnam N.H."/>
            <person name="Rokhsar D.S."/>
        </authorList>
    </citation>
    <scope>NUCLEOTIDE SEQUENCE</scope>
    <source>
        <strain evidence="4 6">I ESC-2004</strain>
    </source>
</reference>
<keyword evidence="1" id="KW-0547">Nucleotide-binding</keyword>
<sequence length="201" mass="22512">LFLGKMPDGKKIAVKKLKMDRPKSKIHQQLAAEVKGLSSYKHENLMALIGFCDDDVNYCIVYEYLPGGNLEDALKHWVSERRISIAVCTARAIVHLHTHKSTPLIHRDIKTANILLDANMTPKLGDFGLARLGPDSDEFTHDVTKNVIGTTVYMSAEYKRGTVSVKLDAYSYGVVRKWKQECFMLNLCKGSAGVVERPEGF</sequence>
<keyword evidence="6" id="KW-1185">Reference proteome</keyword>
<dbReference type="HOGENOM" id="CLU_000288_21_7_1"/>
<dbReference type="Proteomes" id="UP000014760">
    <property type="component" value="Unassembled WGS sequence"/>
</dbReference>
<evidence type="ECO:0000313" key="6">
    <source>
        <dbReference type="Proteomes" id="UP000014760"/>
    </source>
</evidence>
<organism evidence="4">
    <name type="scientific">Capitella teleta</name>
    <name type="common">Polychaete worm</name>
    <dbReference type="NCBI Taxonomy" id="283909"/>
    <lineage>
        <taxon>Eukaryota</taxon>
        <taxon>Metazoa</taxon>
        <taxon>Spiralia</taxon>
        <taxon>Lophotrochozoa</taxon>
        <taxon>Annelida</taxon>
        <taxon>Polychaeta</taxon>
        <taxon>Sedentaria</taxon>
        <taxon>Scolecida</taxon>
        <taxon>Capitellidae</taxon>
        <taxon>Capitella</taxon>
    </lineage>
</organism>
<evidence type="ECO:0000313" key="4">
    <source>
        <dbReference type="EMBL" id="ELU11912.1"/>
    </source>
</evidence>
<dbReference type="SMART" id="SM00220">
    <property type="entry name" value="S_TKc"/>
    <property type="match status" value="1"/>
</dbReference>
<feature type="non-terminal residue" evidence="4">
    <location>
        <position position="1"/>
    </location>
</feature>
<feature type="domain" description="Protein kinase" evidence="3">
    <location>
        <begin position="1"/>
        <end position="201"/>
    </location>
</feature>
<dbReference type="PANTHER" id="PTHR47989:SF47">
    <property type="entry name" value="SERINE_THREONINE-PROTEIN KINASE PBL28-RELATED"/>
    <property type="match status" value="1"/>
</dbReference>
<dbReference type="GO" id="GO:0005524">
    <property type="term" value="F:ATP binding"/>
    <property type="evidence" value="ECO:0007669"/>
    <property type="project" value="UniProtKB-KW"/>
</dbReference>
<dbReference type="InterPro" id="IPR008271">
    <property type="entry name" value="Ser/Thr_kinase_AS"/>
</dbReference>
<dbReference type="Gene3D" id="1.10.510.10">
    <property type="entry name" value="Transferase(Phosphotransferase) domain 1"/>
    <property type="match status" value="1"/>
</dbReference>
<dbReference type="EMBL" id="KB296320">
    <property type="protein sequence ID" value="ELU11912.1"/>
    <property type="molecule type" value="Genomic_DNA"/>
</dbReference>
<dbReference type="InterPro" id="IPR000719">
    <property type="entry name" value="Prot_kinase_dom"/>
</dbReference>
<dbReference type="OMA" id="GINCCES"/>
<gene>
    <name evidence="4" type="ORF">CAPTEDRAFT_102937</name>
</gene>
<dbReference type="EnsemblMetazoa" id="CapteT102937">
    <property type="protein sequence ID" value="CapteP102937"/>
    <property type="gene ID" value="CapteG102937"/>
</dbReference>
<dbReference type="OrthoDB" id="4062651at2759"/>
<dbReference type="AlphaFoldDB" id="R7V056"/>